<sequence>MERGQIRTFWRPAHICLSPPSSFLNYNCLLDIIGIYSCSFSRFINQTVLITTVRVLHPVPQVSKVFEWLFLWRFPLITDSHVLVKVSEDIYSKGVLLVQLITISIFRSFDGMIG</sequence>
<dbReference type="AlphaFoldDB" id="A0A0E9WWG3"/>
<name>A0A0E9WWG3_ANGAN</name>
<proteinExistence type="predicted"/>
<protein>
    <submittedName>
        <fullName evidence="1">Uncharacterized protein</fullName>
    </submittedName>
</protein>
<reference evidence="1" key="1">
    <citation type="submission" date="2014-11" db="EMBL/GenBank/DDBJ databases">
        <authorList>
            <person name="Amaro Gonzalez C."/>
        </authorList>
    </citation>
    <scope>NUCLEOTIDE SEQUENCE</scope>
</reference>
<organism evidence="1">
    <name type="scientific">Anguilla anguilla</name>
    <name type="common">European freshwater eel</name>
    <name type="synonym">Muraena anguilla</name>
    <dbReference type="NCBI Taxonomy" id="7936"/>
    <lineage>
        <taxon>Eukaryota</taxon>
        <taxon>Metazoa</taxon>
        <taxon>Chordata</taxon>
        <taxon>Craniata</taxon>
        <taxon>Vertebrata</taxon>
        <taxon>Euteleostomi</taxon>
        <taxon>Actinopterygii</taxon>
        <taxon>Neopterygii</taxon>
        <taxon>Teleostei</taxon>
        <taxon>Anguilliformes</taxon>
        <taxon>Anguillidae</taxon>
        <taxon>Anguilla</taxon>
    </lineage>
</organism>
<evidence type="ECO:0000313" key="1">
    <source>
        <dbReference type="EMBL" id="JAH94709.1"/>
    </source>
</evidence>
<reference evidence="1" key="2">
    <citation type="journal article" date="2015" name="Fish Shellfish Immunol.">
        <title>Early steps in the European eel (Anguilla anguilla)-Vibrio vulnificus interaction in the gills: Role of the RtxA13 toxin.</title>
        <authorList>
            <person name="Callol A."/>
            <person name="Pajuelo D."/>
            <person name="Ebbesson L."/>
            <person name="Teles M."/>
            <person name="MacKenzie S."/>
            <person name="Amaro C."/>
        </authorList>
    </citation>
    <scope>NUCLEOTIDE SEQUENCE</scope>
</reference>
<accession>A0A0E9WWG3</accession>
<dbReference type="EMBL" id="GBXM01013868">
    <property type="protein sequence ID" value="JAH94709.1"/>
    <property type="molecule type" value="Transcribed_RNA"/>
</dbReference>